<organism evidence="1 2">
    <name type="scientific">Pseudoalteromonas piratica</name>
    <dbReference type="NCBI Taxonomy" id="1348114"/>
    <lineage>
        <taxon>Bacteria</taxon>
        <taxon>Pseudomonadati</taxon>
        <taxon>Pseudomonadota</taxon>
        <taxon>Gammaproteobacteria</taxon>
        <taxon>Alteromonadales</taxon>
        <taxon>Pseudoalteromonadaceae</taxon>
        <taxon>Pseudoalteromonas</taxon>
    </lineage>
</organism>
<gene>
    <name evidence="1" type="ORF">OM33_16675</name>
</gene>
<dbReference type="OrthoDB" id="9793188at2"/>
<reference evidence="1 2" key="1">
    <citation type="submission" date="2014-11" db="EMBL/GenBank/DDBJ databases">
        <title>Complete Genome Sequence of Pseudoalteromonas sp. Strain OCN003 Isolated from Kaneohe Bay, Oahu, Hawaii.</title>
        <authorList>
            <person name="Beurmann S."/>
            <person name="Videau P."/>
            <person name="Ushijima B."/>
            <person name="Smith A.M."/>
            <person name="Aeby G.S."/>
            <person name="Callahan S.M."/>
            <person name="Belcaid M."/>
        </authorList>
    </citation>
    <scope>NUCLEOTIDE SEQUENCE [LARGE SCALE GENOMIC DNA]</scope>
    <source>
        <strain evidence="1 2">OCN003</strain>
    </source>
</reference>
<dbReference type="eggNOG" id="ENOG5032XI5">
    <property type="taxonomic scope" value="Bacteria"/>
</dbReference>
<dbReference type="Pfam" id="PF14081">
    <property type="entry name" value="DUF4262"/>
    <property type="match status" value="1"/>
</dbReference>
<keyword evidence="2" id="KW-1185">Reference proteome</keyword>
<evidence type="ECO:0000313" key="2">
    <source>
        <dbReference type="Proteomes" id="UP000030341"/>
    </source>
</evidence>
<proteinExistence type="predicted"/>
<name>A0A0A7EJD4_9GAMM</name>
<evidence type="ECO:0008006" key="3">
    <source>
        <dbReference type="Google" id="ProtNLM"/>
    </source>
</evidence>
<dbReference type="STRING" id="1348114.OM33_16675"/>
<dbReference type="EMBL" id="CP009889">
    <property type="protein sequence ID" value="AIY66754.1"/>
    <property type="molecule type" value="Genomic_DNA"/>
</dbReference>
<dbReference type="Proteomes" id="UP000030341">
    <property type="component" value="Chromosome 2"/>
</dbReference>
<dbReference type="AlphaFoldDB" id="A0A0A7EJD4"/>
<dbReference type="KEGG" id="pseo:OM33_16675"/>
<protein>
    <recommendedName>
        <fullName evidence="3">DUF4262 domain-containing protein</fullName>
    </recommendedName>
</protein>
<dbReference type="RefSeq" id="WP_040135239.1">
    <property type="nucleotide sequence ID" value="NZ_CP009889.1"/>
</dbReference>
<dbReference type="HOGENOM" id="CLU_094847_2_0_6"/>
<sequence length="151" mass="17092">MNESEKKIVENIDNFDCHVTSVFDPNGVEPNFTYSTGLTKTLGVPELIVVGLSPELGHSIVNNYRDRVKAGEVFTNKEFYSDFLEGFDVTFDSVSDENKKEFLLSSVWFYEEEFEAIQLIFPTTTGVWPWDPDATESFQKLQPSLSGTGAW</sequence>
<dbReference type="InterPro" id="IPR025358">
    <property type="entry name" value="DUF4262"/>
</dbReference>
<evidence type="ECO:0000313" key="1">
    <source>
        <dbReference type="EMBL" id="AIY66754.1"/>
    </source>
</evidence>
<accession>A0A0A7EJD4</accession>